<sequence>MFETFIGDTQTFLKTLAQNNKRDWFLAHKAEYETKLRTPALAILEEMSPRLSVLTGYPITTKLFRANRDVRFSKDKTPYHTHLYMMWMVETGTRQNPAFYFGTELETVGIGTGMREFTKDVLMDWRKMADLDGSYLSSRIKILESKGYAIREPVLKRAPPPFPKDHPYGDLLRHKGLVAFGHPTSTGDLITQLESAFTDLWPLSDMLIGVAETPTL</sequence>
<dbReference type="NCBIfam" id="TIGR02453">
    <property type="entry name" value="TIGR02453 family protein"/>
    <property type="match status" value="1"/>
</dbReference>
<protein>
    <recommendedName>
        <fullName evidence="3">TIGR02453 family protein</fullName>
    </recommendedName>
</protein>
<name>A0A238K3R6_9RHOB</name>
<dbReference type="EMBL" id="FXYD01000002">
    <property type="protein sequence ID" value="SMX37558.1"/>
    <property type="molecule type" value="Genomic_DNA"/>
</dbReference>
<dbReference type="PIRSF" id="PIRSF028451">
    <property type="entry name" value="UCP028451"/>
    <property type="match status" value="1"/>
</dbReference>
<evidence type="ECO:0008006" key="3">
    <source>
        <dbReference type="Google" id="ProtNLM"/>
    </source>
</evidence>
<organism evidence="1 2">
    <name type="scientific">Octadecabacter ascidiaceicola</name>
    <dbReference type="NCBI Taxonomy" id="1655543"/>
    <lineage>
        <taxon>Bacteria</taxon>
        <taxon>Pseudomonadati</taxon>
        <taxon>Pseudomonadota</taxon>
        <taxon>Alphaproteobacteria</taxon>
        <taxon>Rhodobacterales</taxon>
        <taxon>Roseobacteraceae</taxon>
        <taxon>Octadecabacter</taxon>
    </lineage>
</organism>
<keyword evidence="2" id="KW-1185">Reference proteome</keyword>
<proteinExistence type="predicted"/>
<dbReference type="OrthoDB" id="9794241at2"/>
<evidence type="ECO:0000313" key="2">
    <source>
        <dbReference type="Proteomes" id="UP000203464"/>
    </source>
</evidence>
<dbReference type="InterPro" id="IPR015996">
    <property type="entry name" value="UCP028451"/>
</dbReference>
<dbReference type="AlphaFoldDB" id="A0A238K3R6"/>
<reference evidence="2" key="1">
    <citation type="submission" date="2017-05" db="EMBL/GenBank/DDBJ databases">
        <authorList>
            <person name="Rodrigo-Torres L."/>
            <person name="Arahal R. D."/>
            <person name="Lucena T."/>
        </authorList>
    </citation>
    <scope>NUCLEOTIDE SEQUENCE [LARGE SCALE GENOMIC DNA]</scope>
    <source>
        <strain evidence="2">CECT 8868</strain>
    </source>
</reference>
<dbReference type="InterPro" id="IPR012808">
    <property type="entry name" value="CHP02453"/>
</dbReference>
<accession>A0A238K3R6</accession>
<dbReference type="PANTHER" id="PTHR36452">
    <property type="entry name" value="CHROMOSOME 12, WHOLE GENOME SHOTGUN SEQUENCE"/>
    <property type="match status" value="1"/>
</dbReference>
<dbReference type="Proteomes" id="UP000203464">
    <property type="component" value="Unassembled WGS sequence"/>
</dbReference>
<dbReference type="PANTHER" id="PTHR36452:SF1">
    <property type="entry name" value="DUF2461 DOMAIN-CONTAINING PROTEIN"/>
    <property type="match status" value="1"/>
</dbReference>
<gene>
    <name evidence="1" type="ORF">OCA8868_01488</name>
</gene>
<dbReference type="RefSeq" id="WP_093995902.1">
    <property type="nucleotide sequence ID" value="NZ_FXYD01000002.1"/>
</dbReference>
<dbReference type="Pfam" id="PF09365">
    <property type="entry name" value="DUF2461"/>
    <property type="match status" value="1"/>
</dbReference>
<evidence type="ECO:0000313" key="1">
    <source>
        <dbReference type="EMBL" id="SMX37558.1"/>
    </source>
</evidence>